<reference evidence="9 10" key="1">
    <citation type="submission" date="2014-04" db="EMBL/GenBank/DDBJ databases">
        <authorList>
            <person name="Bishop-Lilly K.A."/>
            <person name="Broomall S.M."/>
            <person name="Chain P.S."/>
            <person name="Chertkov O."/>
            <person name="Coyne S.R."/>
            <person name="Daligault H.E."/>
            <person name="Davenport K.W."/>
            <person name="Erkkila T."/>
            <person name="Frey K.G."/>
            <person name="Gibbons H.S."/>
            <person name="Gu W."/>
            <person name="Jaissle J."/>
            <person name="Johnson S.L."/>
            <person name="Koroleva G.I."/>
            <person name="Ladner J.T."/>
            <person name="Lo C.-C."/>
            <person name="Minogue T.D."/>
            <person name="Munk C."/>
            <person name="Palacios G.F."/>
            <person name="Redden C.L."/>
            <person name="Rosenzweig C.N."/>
            <person name="Scholz M.B."/>
            <person name="Teshima H."/>
            <person name="Xu Y."/>
        </authorList>
    </citation>
    <scope>NUCLEOTIDE SEQUENCE [LARGE SCALE GENOMIC DNA]</scope>
    <source>
        <strain evidence="10">gladioli</strain>
    </source>
</reference>
<dbReference type="KEGG" id="bgo:BM43_1203"/>
<evidence type="ECO:0000256" key="2">
    <source>
        <dbReference type="ARBA" id="ARBA00022714"/>
    </source>
</evidence>
<keyword evidence="1" id="KW-0285">Flavoprotein</keyword>
<dbReference type="Gene3D" id="3.40.50.80">
    <property type="entry name" value="Nucleotide-binding domain of ferredoxin-NADP reductase (FNR) module"/>
    <property type="match status" value="1"/>
</dbReference>
<dbReference type="SUPFAM" id="SSF52343">
    <property type="entry name" value="Ferredoxin reductase-like, C-terminal NADP-linked domain"/>
    <property type="match status" value="1"/>
</dbReference>
<dbReference type="PRINTS" id="PR00409">
    <property type="entry name" value="PHDIOXRDTASE"/>
</dbReference>
<keyword evidence="6" id="KW-0411">Iron-sulfur</keyword>
<dbReference type="PROSITE" id="PS51384">
    <property type="entry name" value="FAD_FR"/>
    <property type="match status" value="1"/>
</dbReference>
<dbReference type="EMBL" id="JPGG01000015">
    <property type="protein sequence ID" value="KGC17892.1"/>
    <property type="molecule type" value="Genomic_DNA"/>
</dbReference>
<dbReference type="InterPro" id="IPR039261">
    <property type="entry name" value="FNR_nucleotide-bd"/>
</dbReference>
<dbReference type="PANTHER" id="PTHR47354:SF1">
    <property type="entry name" value="CARNITINE MONOOXYGENASE REDUCTASE SUBUNIT"/>
    <property type="match status" value="1"/>
</dbReference>
<keyword evidence="4" id="KW-0560">Oxidoreductase</keyword>
<evidence type="ECO:0000259" key="7">
    <source>
        <dbReference type="PROSITE" id="PS51085"/>
    </source>
</evidence>
<dbReference type="GO" id="GO:0046872">
    <property type="term" value="F:metal ion binding"/>
    <property type="evidence" value="ECO:0007669"/>
    <property type="project" value="UniProtKB-KW"/>
</dbReference>
<keyword evidence="5" id="KW-0408">Iron</keyword>
<dbReference type="PROSITE" id="PS51085">
    <property type="entry name" value="2FE2S_FER_2"/>
    <property type="match status" value="1"/>
</dbReference>
<feature type="domain" description="FAD-binding FR-type" evidence="8">
    <location>
        <begin position="23"/>
        <end position="125"/>
    </location>
</feature>
<dbReference type="SUPFAM" id="SSF63380">
    <property type="entry name" value="Riboflavin synthase domain-like"/>
    <property type="match status" value="1"/>
</dbReference>
<dbReference type="CDD" id="cd00207">
    <property type="entry name" value="fer2"/>
    <property type="match status" value="1"/>
</dbReference>
<protein>
    <submittedName>
        <fullName evidence="9">2Fe-2S iron-sulfur cluster binding domain protein</fullName>
    </submittedName>
</protein>
<keyword evidence="2" id="KW-0001">2Fe-2S</keyword>
<evidence type="ECO:0000256" key="1">
    <source>
        <dbReference type="ARBA" id="ARBA00022630"/>
    </source>
</evidence>
<dbReference type="InterPro" id="IPR012675">
    <property type="entry name" value="Beta-grasp_dom_sf"/>
</dbReference>
<dbReference type="InterPro" id="IPR001041">
    <property type="entry name" value="2Fe-2S_ferredoxin-type"/>
</dbReference>
<keyword evidence="3" id="KW-0479">Metal-binding</keyword>
<dbReference type="GO" id="GO:0016491">
    <property type="term" value="F:oxidoreductase activity"/>
    <property type="evidence" value="ECO:0007669"/>
    <property type="project" value="UniProtKB-KW"/>
</dbReference>
<organism evidence="9 10">
    <name type="scientific">Burkholderia gladioli</name>
    <name type="common">Pseudomonas marginata</name>
    <name type="synonym">Phytomonas marginata</name>
    <dbReference type="NCBI Taxonomy" id="28095"/>
    <lineage>
        <taxon>Bacteria</taxon>
        <taxon>Pseudomonadati</taxon>
        <taxon>Pseudomonadota</taxon>
        <taxon>Betaproteobacteria</taxon>
        <taxon>Burkholderiales</taxon>
        <taxon>Burkholderiaceae</taxon>
        <taxon>Burkholderia</taxon>
    </lineage>
</organism>
<dbReference type="InterPro" id="IPR036010">
    <property type="entry name" value="2Fe-2S_ferredoxin-like_sf"/>
</dbReference>
<accession>A0AAW3FBL4</accession>
<dbReference type="Pfam" id="PF00175">
    <property type="entry name" value="NAD_binding_1"/>
    <property type="match status" value="1"/>
</dbReference>
<sequence length="340" mass="36557">MEIAETERVVTDAGEAASDAAAGGTMVLRVGQIRYEGRGINSYELRHPTGEALPPFEAGAHIDIHLKPALIRQYSLCNAPGERHRYLIAVLKDESGRGGSRAVHEQLRAGDLVTVSRPRNHFALAGGARKVLLLAGGIGVTPLKAMAHELESRGIDFALHYCARSREAAAFGAELEAMRRAGRLHYHFDDGPDGQRIDLPRLLAEPEPGTQLYYCGPAGFMAACAEAAAHWPKGSVHFEHFKAPELPKREAAGAGECEVRIASTGQVILLRPGQSLADALGEAGVAVPTSCCAGLCATCKLRYLEGEVEHNDFILGEDERREYLTACVSRPIGTHLVLDL</sequence>
<evidence type="ECO:0000256" key="4">
    <source>
        <dbReference type="ARBA" id="ARBA00023002"/>
    </source>
</evidence>
<gene>
    <name evidence="9" type="ORF">DM48_4443</name>
</gene>
<name>A0AAW3FBL4_BURGA</name>
<dbReference type="Proteomes" id="UP000029590">
    <property type="component" value="Unassembled WGS sequence"/>
</dbReference>
<evidence type="ECO:0000313" key="9">
    <source>
        <dbReference type="EMBL" id="KGC17892.1"/>
    </source>
</evidence>
<dbReference type="InterPro" id="IPR017938">
    <property type="entry name" value="Riboflavin_synthase-like_b-brl"/>
</dbReference>
<dbReference type="Gene3D" id="3.10.20.30">
    <property type="match status" value="1"/>
</dbReference>
<dbReference type="InterPro" id="IPR050415">
    <property type="entry name" value="MRET"/>
</dbReference>
<evidence type="ECO:0000259" key="8">
    <source>
        <dbReference type="PROSITE" id="PS51384"/>
    </source>
</evidence>
<proteinExistence type="predicted"/>
<dbReference type="SUPFAM" id="SSF54292">
    <property type="entry name" value="2Fe-2S ferredoxin-like"/>
    <property type="match status" value="1"/>
</dbReference>
<dbReference type="PANTHER" id="PTHR47354">
    <property type="entry name" value="NADH OXIDOREDUCTASE HCR"/>
    <property type="match status" value="1"/>
</dbReference>
<evidence type="ECO:0000256" key="5">
    <source>
        <dbReference type="ARBA" id="ARBA00023004"/>
    </source>
</evidence>
<feature type="domain" description="2Fe-2S ferredoxin-type" evidence="7">
    <location>
        <begin position="257"/>
        <end position="340"/>
    </location>
</feature>
<dbReference type="Pfam" id="PF00111">
    <property type="entry name" value="Fer2"/>
    <property type="match status" value="1"/>
</dbReference>
<dbReference type="RefSeq" id="WP_042284901.1">
    <property type="nucleotide sequence ID" value="NZ_CADEQD010000003.1"/>
</dbReference>
<dbReference type="Gene3D" id="2.40.30.10">
    <property type="entry name" value="Translation factors"/>
    <property type="match status" value="1"/>
</dbReference>
<dbReference type="GO" id="GO:0051537">
    <property type="term" value="F:2 iron, 2 sulfur cluster binding"/>
    <property type="evidence" value="ECO:0007669"/>
    <property type="project" value="UniProtKB-KW"/>
</dbReference>
<evidence type="ECO:0000313" key="10">
    <source>
        <dbReference type="Proteomes" id="UP000029590"/>
    </source>
</evidence>
<dbReference type="AlphaFoldDB" id="A0AAW3FBL4"/>
<dbReference type="CDD" id="cd06185">
    <property type="entry name" value="PDR_like"/>
    <property type="match status" value="1"/>
</dbReference>
<dbReference type="InterPro" id="IPR001433">
    <property type="entry name" value="OxRdtase_FAD/NAD-bd"/>
</dbReference>
<evidence type="ECO:0000256" key="6">
    <source>
        <dbReference type="ARBA" id="ARBA00023014"/>
    </source>
</evidence>
<evidence type="ECO:0000256" key="3">
    <source>
        <dbReference type="ARBA" id="ARBA00022723"/>
    </source>
</evidence>
<dbReference type="InterPro" id="IPR017927">
    <property type="entry name" value="FAD-bd_FR_type"/>
</dbReference>
<comment type="caution">
    <text evidence="9">The sequence shown here is derived from an EMBL/GenBank/DDBJ whole genome shotgun (WGS) entry which is preliminary data.</text>
</comment>